<dbReference type="EMBL" id="DTGA01000082">
    <property type="protein sequence ID" value="HGB30885.1"/>
    <property type="molecule type" value="Genomic_DNA"/>
</dbReference>
<dbReference type="GO" id="GO:0070677">
    <property type="term" value="F:rRNA (cytosine-2'-O-)-methyltransferase activity"/>
    <property type="evidence" value="ECO:0007669"/>
    <property type="project" value="UniProtKB-UniRule"/>
</dbReference>
<dbReference type="PROSITE" id="PS01296">
    <property type="entry name" value="RSMI"/>
    <property type="match status" value="1"/>
</dbReference>
<dbReference type="Gene3D" id="3.30.950.10">
    <property type="entry name" value="Methyltransferase, Cobalt-precorrin-4 Transmethylase, Domain 2"/>
    <property type="match status" value="1"/>
</dbReference>
<feature type="domain" description="Tetrapyrrole methylase" evidence="7">
    <location>
        <begin position="3"/>
        <end position="204"/>
    </location>
</feature>
<dbReference type="EC" id="2.1.1.198" evidence="6"/>
<evidence type="ECO:0000256" key="5">
    <source>
        <dbReference type="ARBA" id="ARBA00022691"/>
    </source>
</evidence>
<evidence type="ECO:0000256" key="2">
    <source>
        <dbReference type="ARBA" id="ARBA00022552"/>
    </source>
</evidence>
<name>A0A7C3WM39_9BACT</name>
<sequence length="288" mass="32936">MGKLYVVATPIGNLKDITLRAIEVLKNCPIIAAEDTNHTKILLKRYEIENKTIISYHKYNEEKRVKLFLDLLINKNLDIALVSDAGTPCISDPGYQIVKAARENNIDVIPIPGPSSLIAALSVSGLPLNTFYFAGFLPKSSNKRIEYLKKMEEKEIETFVIYESPKRIDELLQDILKVFPNSILCVCRELTKTFEKVYYGNIEKVIEEVNKDPYKEKGEYTVIVHWEGEVKKELKNDISIEALLFDELIKQDLSLKDAIENVSKKLNISKKEVYKASINIKEKIKKIL</sequence>
<dbReference type="InterPro" id="IPR014776">
    <property type="entry name" value="4pyrrole_Mease_sub2"/>
</dbReference>
<dbReference type="CDD" id="cd11648">
    <property type="entry name" value="RsmI"/>
    <property type="match status" value="1"/>
</dbReference>
<evidence type="ECO:0000313" key="8">
    <source>
        <dbReference type="EMBL" id="HGB30885.1"/>
    </source>
</evidence>
<dbReference type="InterPro" id="IPR000878">
    <property type="entry name" value="4pyrrol_Mease"/>
</dbReference>
<evidence type="ECO:0000256" key="3">
    <source>
        <dbReference type="ARBA" id="ARBA00022603"/>
    </source>
</evidence>
<dbReference type="PIRSF" id="PIRSF005917">
    <property type="entry name" value="MTase_YraL"/>
    <property type="match status" value="1"/>
</dbReference>
<dbReference type="GO" id="GO:0005737">
    <property type="term" value="C:cytoplasm"/>
    <property type="evidence" value="ECO:0007669"/>
    <property type="project" value="UniProtKB-SubCell"/>
</dbReference>
<dbReference type="Pfam" id="PF00590">
    <property type="entry name" value="TP_methylase"/>
    <property type="match status" value="1"/>
</dbReference>
<dbReference type="AlphaFoldDB" id="A0A7C3WM39"/>
<dbReference type="InterPro" id="IPR008189">
    <property type="entry name" value="rRNA_ssu_MeTfrase_I"/>
</dbReference>
<dbReference type="FunFam" id="3.40.1010.10:FF:000007">
    <property type="entry name" value="Ribosomal RNA small subunit methyltransferase I"/>
    <property type="match status" value="1"/>
</dbReference>
<comment type="similarity">
    <text evidence="6">Belongs to the methyltransferase superfamily. RsmI family.</text>
</comment>
<protein>
    <recommendedName>
        <fullName evidence="6">Ribosomal RNA small subunit methyltransferase I</fullName>
        <ecNumber evidence="6">2.1.1.198</ecNumber>
    </recommendedName>
    <alternativeName>
        <fullName evidence="6">16S rRNA 2'-O-ribose C1402 methyltransferase</fullName>
    </alternativeName>
    <alternativeName>
        <fullName evidence="6">rRNA (cytidine-2'-O-)-methyltransferase RsmI</fullName>
    </alternativeName>
</protein>
<dbReference type="InterPro" id="IPR035996">
    <property type="entry name" value="4pyrrol_Methylase_sf"/>
</dbReference>
<keyword evidence="1 6" id="KW-0963">Cytoplasm</keyword>
<evidence type="ECO:0000256" key="6">
    <source>
        <dbReference type="HAMAP-Rule" id="MF_01877"/>
    </source>
</evidence>
<comment type="function">
    <text evidence="6">Catalyzes the 2'-O-methylation of the ribose of cytidine 1402 (C1402) in 16S rRNA.</text>
</comment>
<gene>
    <name evidence="6 8" type="primary">rsmI</name>
    <name evidence="8" type="ORF">ENV35_03295</name>
</gene>
<comment type="catalytic activity">
    <reaction evidence="6">
        <text>cytidine(1402) in 16S rRNA + S-adenosyl-L-methionine = 2'-O-methylcytidine(1402) in 16S rRNA + S-adenosyl-L-homocysteine + H(+)</text>
        <dbReference type="Rhea" id="RHEA:42924"/>
        <dbReference type="Rhea" id="RHEA-COMP:10285"/>
        <dbReference type="Rhea" id="RHEA-COMP:10286"/>
        <dbReference type="ChEBI" id="CHEBI:15378"/>
        <dbReference type="ChEBI" id="CHEBI:57856"/>
        <dbReference type="ChEBI" id="CHEBI:59789"/>
        <dbReference type="ChEBI" id="CHEBI:74495"/>
        <dbReference type="ChEBI" id="CHEBI:82748"/>
        <dbReference type="EC" id="2.1.1.198"/>
    </reaction>
</comment>
<keyword evidence="3 6" id="KW-0489">Methyltransferase</keyword>
<dbReference type="FunFam" id="3.30.950.10:FF:000002">
    <property type="entry name" value="Ribosomal RNA small subunit methyltransferase I"/>
    <property type="match status" value="1"/>
</dbReference>
<dbReference type="SUPFAM" id="SSF53790">
    <property type="entry name" value="Tetrapyrrole methylase"/>
    <property type="match status" value="1"/>
</dbReference>
<dbReference type="Gene3D" id="3.40.1010.10">
    <property type="entry name" value="Cobalt-precorrin-4 Transmethylase, Domain 1"/>
    <property type="match status" value="1"/>
</dbReference>
<dbReference type="PANTHER" id="PTHR46111:SF1">
    <property type="entry name" value="RIBOSOMAL RNA SMALL SUBUNIT METHYLTRANSFERASE I"/>
    <property type="match status" value="1"/>
</dbReference>
<dbReference type="InterPro" id="IPR018063">
    <property type="entry name" value="SAM_MeTrfase_RsmI_CS"/>
</dbReference>
<keyword evidence="5 6" id="KW-0949">S-adenosyl-L-methionine</keyword>
<proteinExistence type="inferred from homology"/>
<dbReference type="PANTHER" id="PTHR46111">
    <property type="entry name" value="RIBOSOMAL RNA SMALL SUBUNIT METHYLTRANSFERASE I"/>
    <property type="match status" value="1"/>
</dbReference>
<dbReference type="HAMAP" id="MF_01877">
    <property type="entry name" value="16SrRNA_methyltr_I"/>
    <property type="match status" value="1"/>
</dbReference>
<evidence type="ECO:0000256" key="4">
    <source>
        <dbReference type="ARBA" id="ARBA00022679"/>
    </source>
</evidence>
<keyword evidence="2 6" id="KW-0698">rRNA processing</keyword>
<keyword evidence="4 6" id="KW-0808">Transferase</keyword>
<comment type="caution">
    <text evidence="8">The sequence shown here is derived from an EMBL/GenBank/DDBJ whole genome shotgun (WGS) entry which is preliminary data.</text>
</comment>
<organism evidence="8">
    <name type="scientific">Dictyoglomus turgidum</name>
    <dbReference type="NCBI Taxonomy" id="513050"/>
    <lineage>
        <taxon>Bacteria</taxon>
        <taxon>Pseudomonadati</taxon>
        <taxon>Dictyoglomota</taxon>
        <taxon>Dictyoglomia</taxon>
        <taxon>Dictyoglomales</taxon>
        <taxon>Dictyoglomaceae</taxon>
        <taxon>Dictyoglomus</taxon>
    </lineage>
</organism>
<dbReference type="NCBIfam" id="TIGR00096">
    <property type="entry name" value="16S rRNA (cytidine(1402)-2'-O)-methyltransferase"/>
    <property type="match status" value="1"/>
</dbReference>
<reference evidence="8" key="1">
    <citation type="journal article" date="2020" name="mSystems">
        <title>Genome- and Community-Level Interaction Insights into Carbon Utilization and Element Cycling Functions of Hydrothermarchaeota in Hydrothermal Sediment.</title>
        <authorList>
            <person name="Zhou Z."/>
            <person name="Liu Y."/>
            <person name="Xu W."/>
            <person name="Pan J."/>
            <person name="Luo Z.H."/>
            <person name="Li M."/>
        </authorList>
    </citation>
    <scope>NUCLEOTIDE SEQUENCE [LARGE SCALE GENOMIC DNA]</scope>
    <source>
        <strain evidence="8">SpSt-751</strain>
    </source>
</reference>
<evidence type="ECO:0000256" key="1">
    <source>
        <dbReference type="ARBA" id="ARBA00022490"/>
    </source>
</evidence>
<accession>A0A7C3WM39</accession>
<dbReference type="InterPro" id="IPR014777">
    <property type="entry name" value="4pyrrole_Mease_sub1"/>
</dbReference>
<evidence type="ECO:0000259" key="7">
    <source>
        <dbReference type="Pfam" id="PF00590"/>
    </source>
</evidence>
<comment type="subcellular location">
    <subcellularLocation>
        <location evidence="6">Cytoplasm</location>
    </subcellularLocation>
</comment>